<dbReference type="InterPro" id="IPR049437">
    <property type="entry name" value="tRNA-synt_1c_C2"/>
</dbReference>
<feature type="domain" description="WHEP-TRS" evidence="21">
    <location>
        <begin position="1019"/>
        <end position="1075"/>
    </location>
</feature>
<dbReference type="Gene3D" id="3.40.50.620">
    <property type="entry name" value="HUPs"/>
    <property type="match status" value="1"/>
</dbReference>
<dbReference type="FunFam" id="3.40.50.800:FF:000005">
    <property type="entry name" value="bifunctional glutamate/proline--tRNA ligase"/>
    <property type="match status" value="1"/>
</dbReference>
<feature type="region of interest" description="Disordered" evidence="19">
    <location>
        <begin position="1146"/>
        <end position="1191"/>
    </location>
</feature>
<evidence type="ECO:0000256" key="6">
    <source>
        <dbReference type="ARBA" id="ARBA00022723"/>
    </source>
</evidence>
<proteinExistence type="inferred from homology"/>
<dbReference type="InterPro" id="IPR045864">
    <property type="entry name" value="aa-tRNA-synth_II/BPL/LPL"/>
</dbReference>
<comment type="catalytic activity">
    <reaction evidence="14">
        <text>tRNA(Glu) + L-glutamate + ATP = L-glutamyl-tRNA(Glu) + AMP + diphosphate</text>
        <dbReference type="Rhea" id="RHEA:23540"/>
        <dbReference type="Rhea" id="RHEA-COMP:9663"/>
        <dbReference type="Rhea" id="RHEA-COMP:9680"/>
        <dbReference type="ChEBI" id="CHEBI:29985"/>
        <dbReference type="ChEBI" id="CHEBI:30616"/>
        <dbReference type="ChEBI" id="CHEBI:33019"/>
        <dbReference type="ChEBI" id="CHEBI:78442"/>
        <dbReference type="ChEBI" id="CHEBI:78520"/>
        <dbReference type="ChEBI" id="CHEBI:456215"/>
        <dbReference type="EC" id="6.1.1.17"/>
    </reaction>
    <physiologicalReaction direction="left-to-right" evidence="14">
        <dbReference type="Rhea" id="RHEA:23541"/>
    </physiologicalReaction>
</comment>
<dbReference type="FunFam" id="3.40.50.620:FF:000070">
    <property type="entry name" value="Bifunctional glutamate/proline--tRNA ligase"/>
    <property type="match status" value="1"/>
</dbReference>
<evidence type="ECO:0000259" key="20">
    <source>
        <dbReference type="PROSITE" id="PS50862"/>
    </source>
</evidence>
<dbReference type="CDD" id="cd00936">
    <property type="entry name" value="WEPRS_RNA"/>
    <property type="match status" value="6"/>
</dbReference>
<dbReference type="PANTHER" id="PTHR43382">
    <property type="entry name" value="PROLYL-TRNA SYNTHETASE"/>
    <property type="match status" value="1"/>
</dbReference>
<dbReference type="Gene3D" id="3.40.50.800">
    <property type="entry name" value="Anticodon-binding domain"/>
    <property type="match status" value="1"/>
</dbReference>
<dbReference type="GO" id="GO:0006424">
    <property type="term" value="P:glutamyl-tRNA aminoacylation"/>
    <property type="evidence" value="ECO:0007669"/>
    <property type="project" value="InterPro"/>
</dbReference>
<evidence type="ECO:0000256" key="4">
    <source>
        <dbReference type="ARBA" id="ARBA00022553"/>
    </source>
</evidence>
<feature type="region of interest" description="Disordered" evidence="19">
    <location>
        <begin position="789"/>
        <end position="813"/>
    </location>
</feature>
<dbReference type="NCBIfam" id="TIGR00463">
    <property type="entry name" value="gltX_arch"/>
    <property type="match status" value="1"/>
</dbReference>
<keyword evidence="8" id="KW-0862">Zinc</keyword>
<dbReference type="HAMAP" id="MF_01571">
    <property type="entry name" value="Pro_tRNA_synth_type3"/>
    <property type="match status" value="1"/>
</dbReference>
<dbReference type="Gene3D" id="2.40.240.10">
    <property type="entry name" value="Ribosomal Protein L25, Chain P"/>
    <property type="match status" value="1"/>
</dbReference>
<evidence type="ECO:0000256" key="7">
    <source>
        <dbReference type="ARBA" id="ARBA00022741"/>
    </source>
</evidence>
<evidence type="ECO:0000313" key="23">
    <source>
        <dbReference type="RefSeq" id="XP_022818064.1"/>
    </source>
</evidence>
<dbReference type="FunFam" id="3.30.110.30:FF:000001">
    <property type="entry name" value="Bifunctional glutamate/proline--tRNA ligase"/>
    <property type="match status" value="1"/>
</dbReference>
<feature type="region of interest" description="Disordered" evidence="19">
    <location>
        <begin position="995"/>
        <end position="1017"/>
    </location>
</feature>
<keyword evidence="9" id="KW-0067">ATP-binding</keyword>
<dbReference type="CTD" id="42834"/>
<feature type="region of interest" description="Disordered" evidence="19">
    <location>
        <begin position="1075"/>
        <end position="1100"/>
    </location>
</feature>
<dbReference type="SUPFAM" id="SSF47060">
    <property type="entry name" value="S15/NS1 RNA-binding domain"/>
    <property type="match status" value="6"/>
</dbReference>
<dbReference type="InterPro" id="IPR020056">
    <property type="entry name" value="Rbsml_bL25/Gln-tRNA_synth_N"/>
</dbReference>
<gene>
    <name evidence="23" type="primary">LOC111350658</name>
</gene>
<dbReference type="SUPFAM" id="SSF52954">
    <property type="entry name" value="Class II aaRS ABD-related"/>
    <property type="match status" value="1"/>
</dbReference>
<dbReference type="GO" id="GO:0003723">
    <property type="term" value="F:RNA binding"/>
    <property type="evidence" value="ECO:0007669"/>
    <property type="project" value="UniProtKB-KW"/>
</dbReference>
<reference evidence="23" key="1">
    <citation type="submission" date="2025-08" db="UniProtKB">
        <authorList>
            <consortium name="RefSeq"/>
        </authorList>
    </citation>
    <scope>IDENTIFICATION</scope>
    <source>
        <strain evidence="23">Ishihara</strain>
        <tissue evidence="23">Whole body</tissue>
    </source>
</reference>
<feature type="compositionally biased region" description="Low complexity" evidence="19">
    <location>
        <begin position="860"/>
        <end position="879"/>
    </location>
</feature>
<dbReference type="GO" id="GO:0006433">
    <property type="term" value="P:prolyl-tRNA aminoacylation"/>
    <property type="evidence" value="ECO:0007669"/>
    <property type="project" value="InterPro"/>
</dbReference>
<feature type="region of interest" description="Disordered" evidence="19">
    <location>
        <begin position="857"/>
        <end position="881"/>
    </location>
</feature>
<dbReference type="InterPro" id="IPR020061">
    <property type="entry name" value="Glu_tRNA_lig_a-bdl"/>
</dbReference>
<dbReference type="InterPro" id="IPR014729">
    <property type="entry name" value="Rossmann-like_a/b/a_fold"/>
</dbReference>
<keyword evidence="4" id="KW-0597">Phosphoprotein</keyword>
<dbReference type="PROSITE" id="PS51185">
    <property type="entry name" value="WHEP_TRS_2"/>
    <property type="match status" value="6"/>
</dbReference>
<keyword evidence="12" id="KW-0030">Aminoacyl-tRNA synthetase</keyword>
<dbReference type="FunFam" id="3.90.800.10:FF:000001">
    <property type="entry name" value="Glutamine--tRNA ligase"/>
    <property type="match status" value="1"/>
</dbReference>
<organism evidence="22 23">
    <name type="scientific">Spodoptera litura</name>
    <name type="common">Asian cotton leafworm</name>
    <dbReference type="NCBI Taxonomy" id="69820"/>
    <lineage>
        <taxon>Eukaryota</taxon>
        <taxon>Metazoa</taxon>
        <taxon>Ecdysozoa</taxon>
        <taxon>Arthropoda</taxon>
        <taxon>Hexapoda</taxon>
        <taxon>Insecta</taxon>
        <taxon>Pterygota</taxon>
        <taxon>Neoptera</taxon>
        <taxon>Endopterygota</taxon>
        <taxon>Lepidoptera</taxon>
        <taxon>Glossata</taxon>
        <taxon>Ditrysia</taxon>
        <taxon>Noctuoidea</taxon>
        <taxon>Noctuidae</taxon>
        <taxon>Amphipyrinae</taxon>
        <taxon>Spodoptera</taxon>
    </lineage>
</organism>
<dbReference type="OrthoDB" id="1350766at2759"/>
<dbReference type="FunFam" id="1.10.287.10:FF:000006">
    <property type="entry name" value="Bifunctional glutamate/proline--tRNA ligase"/>
    <property type="match status" value="5"/>
</dbReference>
<evidence type="ECO:0000256" key="19">
    <source>
        <dbReference type="SAM" id="MobiDB-lite"/>
    </source>
</evidence>
<dbReference type="SMART" id="SM00991">
    <property type="entry name" value="WHEP-TRS"/>
    <property type="match status" value="6"/>
</dbReference>
<name>A0A9J7DYI8_SPOLT</name>
<sequence>MKVACNKSNPPLGGLLAVEFYKSSAKQVEVTWDGDSYVVLPNSSKKVPYATSNDLIRILENAFNKAAEPLQRVTMNHWLSFSLILEDEIPKSIDYLDKTLGPLTYLVGESLSVSDLAVFSVLYGSARFKDVSKKNPPKNILRWMKLIEAQSCVATVLKELPAEVLSNISKASSRKSPAANDGGSGRQQEGKFVELPHAEMGKVVVRFPPEASGFLHIGHAKAALLNQYYQQAFQGKLIMRFDDTNPAKENAEYEKVILEDVEMLEIKPDLFTHTSQYFDLMLDYCVKLIKEGKAFVDDTPAEQMKNEREQKIDSKNRNNSVEKNLELWEEMKKASDIGVQCCVRAKIDMQSPNGCLRDPTIYRCKPEVHPRTGTQYKVYPTYDFACPIVDSIEGVTHVLRTMEYHDRDPQFYWFIDALGIRKPYIWEYSRLSMTNTVLSKRKLTWFVNEGLVDGWDDPRMPTVRGVLRRGMTVEGLRQFITAQGSSRSVVFMEWDKIWAINKKVIDPIAPRYTALETSPVPVNLKGISESTLSVALHPKNPDVGSKTVHVAGRLLIDQVDAKTLKEGENATFINYGNIMIDKIHKAADGTVTSIDATPNLDNKDYKKTLKLTWLADTPKSPTVEVYCVYFDHIISKPLLGKDEDFKQYIGHKTRWEIPMLGEPELLKVKVGDIIQLQRRGFFRVDVAAAPPSPHTSRPTPLVLFHVPDGHTKEMPGQPKPAAASPAKQAAAAPAASPAASAASDLNEQITKQGDLVRSLKSAKAEKAKVDEAVKALLDLKAKYKAATGQDWKPGAAPAPAAAPASPSGDAASLDQEITKQGDLVRSLKSAKAEKAKVDEAVKALLDLKAKYKAATGQDWKPGAAPAPKSSPSPSGDASSLNQEITKQGDLVRSLKSAKAEKAKVDEAVKALLDLKAKYKAATGQDWKPGAAPSPAASKPAAAPSTSSDAASLNEQITKQGDLVRSLKSAKAEKAKVDEAVKALLDLKAKYKAATGQDWKPGASPAPAQQKQSETDDSKQVALLLKQIAAQGDKVRKVKAEKAEKNVIDVEVKNLLNLKAQYKAITGTDWTPAAASAPTKVETKTDSTPAAMNGGSAKATELGAQITKQGDLVRELKGKKADKATVDAEVKKLLELKALYQAETGTAFAPPVQPRDPKPKEKKDKPKEVKKEAKAKEQSPKPAKEESSSGVKKVTRLGLEASKDTDLPEWYSQVITKSEMIDYYDISGCYILRPWSYSIWDCIRNFLSAEFRKLGVKDGYFPIFVSKAALEREKDHIADFAPEVAWVTHSGTSELAEHIAIRPTSETVMYPAYAKWIQSHRDLPYKLNQWNNVVRWEFKQPQPFLRTREFLWQEGHTAFRLQEEAAEEVLQILDLYARVYEELMAIPVIKGRKTEKEKFAGGDYTTTVEAYIPASGRAIQGATSHHLGQNFSKMFEVVYDDPDTQEKKYVYQNSWGITTRTIGVMVLVHGDDKGLVLPPRIADIQAIVVPCGITASSTTEERNKLMDSCKDLVKDLLAAGIRAEGDYRDNYSPGWKFNHWELKGVPVRVELGPKDMARGEIVAVQRLTGDKKTFKRAVAGKLLLELLDQTHNQMFDKATKERDARLSLVTKWDDFTNALERKFILLAPFCGEIPCEDKIKNDSARTDDDPTTEVKAPAMGAKSLCIPFKQPRELTVEDKCINPSCTNKPKFITLFGRSY</sequence>
<evidence type="ECO:0000256" key="8">
    <source>
        <dbReference type="ARBA" id="ARBA00022833"/>
    </source>
</evidence>
<dbReference type="InterPro" id="IPR000924">
    <property type="entry name" value="Glu/Gln-tRNA-synth"/>
</dbReference>
<keyword evidence="10" id="KW-0694">RNA-binding</keyword>
<dbReference type="SUPFAM" id="SSF52374">
    <property type="entry name" value="Nucleotidylyl transferase"/>
    <property type="match status" value="1"/>
</dbReference>
<dbReference type="Gene3D" id="1.10.287.10">
    <property type="entry name" value="S15/NS1, RNA-binding"/>
    <property type="match status" value="6"/>
</dbReference>
<dbReference type="Gene3D" id="3.30.930.10">
    <property type="entry name" value="Bira Bifunctional Protein, Domain 2"/>
    <property type="match status" value="1"/>
</dbReference>
<dbReference type="InterPro" id="IPR000738">
    <property type="entry name" value="WHEP-TRS_dom"/>
</dbReference>
<keyword evidence="11" id="KW-0648">Protein biosynthesis</keyword>
<dbReference type="EC" id="6.1.1.17" evidence="3"/>
<feature type="compositionally biased region" description="Basic and acidic residues" evidence="19">
    <location>
        <begin position="1154"/>
        <end position="1186"/>
    </location>
</feature>
<dbReference type="CDD" id="cd00862">
    <property type="entry name" value="ProRS_anticodon_zinc"/>
    <property type="match status" value="1"/>
</dbReference>
<dbReference type="CDD" id="cd00807">
    <property type="entry name" value="GlnRS_core"/>
    <property type="match status" value="1"/>
</dbReference>
<dbReference type="Gene3D" id="1.20.1050.130">
    <property type="match status" value="1"/>
</dbReference>
<keyword evidence="13" id="KW-0511">Multifunctional enzyme</keyword>
<dbReference type="PROSITE" id="PS00762">
    <property type="entry name" value="WHEP_TRS_1"/>
    <property type="match status" value="6"/>
</dbReference>
<dbReference type="Gene3D" id="3.30.110.30">
    <property type="entry name" value="C-terminal domain of ProRS"/>
    <property type="match status" value="1"/>
</dbReference>
<feature type="domain" description="WHEP-TRS" evidence="21">
    <location>
        <begin position="876"/>
        <end position="932"/>
    </location>
</feature>
<feature type="region of interest" description="Disordered" evidence="19">
    <location>
        <begin position="705"/>
        <end position="746"/>
    </location>
</feature>
<dbReference type="InterPro" id="IPR036621">
    <property type="entry name" value="Anticodon-bd_dom_sf"/>
</dbReference>
<evidence type="ECO:0000313" key="22">
    <source>
        <dbReference type="Proteomes" id="UP000301870"/>
    </source>
</evidence>
<dbReference type="SMART" id="SM00946">
    <property type="entry name" value="ProRS-C_1"/>
    <property type="match status" value="1"/>
</dbReference>
<dbReference type="InterPro" id="IPR001412">
    <property type="entry name" value="aa-tRNA-synth_I_CS"/>
</dbReference>
<dbReference type="GO" id="GO:0005737">
    <property type="term" value="C:cytoplasm"/>
    <property type="evidence" value="ECO:0007669"/>
    <property type="project" value="InterPro"/>
</dbReference>
<dbReference type="Pfam" id="PF09180">
    <property type="entry name" value="ProRS-C_1"/>
    <property type="match status" value="1"/>
</dbReference>
<evidence type="ECO:0000256" key="15">
    <source>
        <dbReference type="ARBA" id="ARBA00050792"/>
    </source>
</evidence>
<dbReference type="InterPro" id="IPR033721">
    <property type="entry name" value="ProRS_core_arch_euk"/>
</dbReference>
<dbReference type="InterPro" id="IPR036282">
    <property type="entry name" value="Glutathione-S-Trfase_C_sf"/>
</dbReference>
<dbReference type="GO" id="GO:0017101">
    <property type="term" value="C:aminoacyl-tRNA synthetase multienzyme complex"/>
    <property type="evidence" value="ECO:0007669"/>
    <property type="project" value="UniProtKB-ARBA"/>
</dbReference>
<comment type="similarity">
    <text evidence="16">In the N-terminal section; belongs to the class-I aminoacyl-tRNA synthetase family. Glutamate--tRNA ligase type 2 subfamily.</text>
</comment>
<evidence type="ECO:0000256" key="9">
    <source>
        <dbReference type="ARBA" id="ARBA00022840"/>
    </source>
</evidence>
<evidence type="ECO:0000256" key="10">
    <source>
        <dbReference type="ARBA" id="ARBA00022884"/>
    </source>
</evidence>
<dbReference type="InterPro" id="IPR004154">
    <property type="entry name" value="Anticodon-bd"/>
</dbReference>
<dbReference type="HAMAP" id="MF_02076">
    <property type="entry name" value="Glu_tRNA_synth_type2"/>
    <property type="match status" value="1"/>
</dbReference>
<dbReference type="InterPro" id="IPR020059">
    <property type="entry name" value="Glu/Gln-tRNA-synth_Ib_codon-bd"/>
</dbReference>
<dbReference type="GO" id="GO:0005524">
    <property type="term" value="F:ATP binding"/>
    <property type="evidence" value="ECO:0007669"/>
    <property type="project" value="UniProtKB-KW"/>
</dbReference>
<dbReference type="InterPro" id="IPR006195">
    <property type="entry name" value="aa-tRNA-synth_II"/>
</dbReference>
<feature type="compositionally biased region" description="Low complexity" evidence="19">
    <location>
        <begin position="719"/>
        <end position="743"/>
    </location>
</feature>
<evidence type="ECO:0000256" key="2">
    <source>
        <dbReference type="ARBA" id="ARBA00012831"/>
    </source>
</evidence>
<feature type="compositionally biased region" description="Low complexity" evidence="19">
    <location>
        <begin position="928"/>
        <end position="951"/>
    </location>
</feature>
<dbReference type="KEGG" id="sliu:111350658"/>
<feature type="compositionally biased region" description="Low complexity" evidence="19">
    <location>
        <begin position="793"/>
        <end position="812"/>
    </location>
</feature>
<feature type="domain" description="WHEP-TRS" evidence="21">
    <location>
        <begin position="1097"/>
        <end position="1153"/>
    </location>
</feature>
<dbReference type="SUPFAM" id="SSF64586">
    <property type="entry name" value="C-terminal domain of ProRS"/>
    <property type="match status" value="1"/>
</dbReference>
<dbReference type="InterPro" id="IPR011035">
    <property type="entry name" value="Ribosomal_bL25/Gln-tRNA_synth"/>
</dbReference>
<dbReference type="Pfam" id="PF00458">
    <property type="entry name" value="WHEP-TRS"/>
    <property type="match status" value="6"/>
</dbReference>
<keyword evidence="22" id="KW-1185">Reference proteome</keyword>
<dbReference type="InterPro" id="IPR017449">
    <property type="entry name" value="Pro-tRNA_synth_II"/>
</dbReference>
<dbReference type="GO" id="GO:0004818">
    <property type="term" value="F:glutamate-tRNA ligase activity"/>
    <property type="evidence" value="ECO:0007669"/>
    <property type="project" value="UniProtKB-EC"/>
</dbReference>
<evidence type="ECO:0000256" key="1">
    <source>
        <dbReference type="ARBA" id="ARBA00009968"/>
    </source>
</evidence>
<comment type="catalytic activity">
    <reaction evidence="15">
        <text>tRNA(Pro) + L-proline + ATP = L-prolyl-tRNA(Pro) + AMP + diphosphate</text>
        <dbReference type="Rhea" id="RHEA:14305"/>
        <dbReference type="Rhea" id="RHEA-COMP:9700"/>
        <dbReference type="Rhea" id="RHEA-COMP:9702"/>
        <dbReference type="ChEBI" id="CHEBI:30616"/>
        <dbReference type="ChEBI" id="CHEBI:33019"/>
        <dbReference type="ChEBI" id="CHEBI:60039"/>
        <dbReference type="ChEBI" id="CHEBI:78442"/>
        <dbReference type="ChEBI" id="CHEBI:78532"/>
        <dbReference type="ChEBI" id="CHEBI:456215"/>
        <dbReference type="EC" id="6.1.1.15"/>
    </reaction>
    <physiologicalReaction direction="left-to-right" evidence="15">
        <dbReference type="Rhea" id="RHEA:14306"/>
    </physiologicalReaction>
</comment>
<dbReference type="Pfam" id="PF20974">
    <property type="entry name" value="tRNA-synt_1c_C2"/>
    <property type="match status" value="1"/>
</dbReference>
<dbReference type="InterPro" id="IPR004526">
    <property type="entry name" value="Glu-tRNA-synth_arc/euk"/>
</dbReference>
<dbReference type="Pfam" id="PF14497">
    <property type="entry name" value="GST_C_3"/>
    <property type="match status" value="1"/>
</dbReference>
<dbReference type="InterPro" id="IPR004046">
    <property type="entry name" value="GST_C"/>
</dbReference>
<dbReference type="GO" id="GO:0004827">
    <property type="term" value="F:proline-tRNA ligase activity"/>
    <property type="evidence" value="ECO:0007669"/>
    <property type="project" value="UniProtKB-EC"/>
</dbReference>
<evidence type="ECO:0000256" key="5">
    <source>
        <dbReference type="ARBA" id="ARBA00022598"/>
    </source>
</evidence>
<evidence type="ECO:0000256" key="16">
    <source>
        <dbReference type="ARBA" id="ARBA00061295"/>
    </source>
</evidence>
<dbReference type="InterPro" id="IPR009068">
    <property type="entry name" value="uS15_NS1_RNA-bd_sf"/>
</dbReference>
<dbReference type="InterPro" id="IPR002314">
    <property type="entry name" value="aa-tRNA-synt_IIb"/>
</dbReference>
<dbReference type="Pfam" id="PF03950">
    <property type="entry name" value="tRNA-synt_1c_C"/>
    <property type="match status" value="1"/>
</dbReference>
<dbReference type="Gene3D" id="3.90.800.10">
    <property type="entry name" value="Glutamyl-tRNA Synthetase, Domain 3"/>
    <property type="match status" value="1"/>
</dbReference>
<protein>
    <recommendedName>
        <fullName evidence="17">Bifunctional glutamate/proline--tRNA ligase</fullName>
        <ecNumber evidence="2">6.1.1.15</ecNumber>
        <ecNumber evidence="3">6.1.1.17</ecNumber>
    </recommendedName>
    <alternativeName>
        <fullName evidence="18">Bifunctional aminoacyl-tRNA synthetase</fullName>
    </alternativeName>
</protein>
<dbReference type="InterPro" id="IPR004499">
    <property type="entry name" value="Pro-tRNA-ligase_IIa_arc-type"/>
</dbReference>
<feature type="domain" description="Aminoacyl-transfer RNA synthetases class-II family profile" evidence="20">
    <location>
        <begin position="1242"/>
        <end position="1477"/>
    </location>
</feature>
<dbReference type="Pfam" id="PF00587">
    <property type="entry name" value="tRNA-synt_2b"/>
    <property type="match status" value="1"/>
</dbReference>
<evidence type="ECO:0000256" key="17">
    <source>
        <dbReference type="ARBA" id="ARBA00067786"/>
    </source>
</evidence>
<evidence type="ECO:0000259" key="21">
    <source>
        <dbReference type="PROSITE" id="PS51185"/>
    </source>
</evidence>
<evidence type="ECO:0000256" key="13">
    <source>
        <dbReference type="ARBA" id="ARBA00023268"/>
    </source>
</evidence>
<keyword evidence="7" id="KW-0547">Nucleotide-binding</keyword>
<dbReference type="PANTHER" id="PTHR43382:SF2">
    <property type="entry name" value="BIFUNCTIONAL GLUTAMATE_PROLINE--TRNA LIGASE"/>
    <property type="match status" value="1"/>
</dbReference>
<dbReference type="GeneID" id="111350658"/>
<dbReference type="InterPro" id="IPR016061">
    <property type="entry name" value="Pro-tRNA_ligase_II_C"/>
</dbReference>
<keyword evidence="6" id="KW-0479">Metal-binding</keyword>
<dbReference type="GO" id="GO:0046872">
    <property type="term" value="F:metal ion binding"/>
    <property type="evidence" value="ECO:0007669"/>
    <property type="project" value="UniProtKB-KW"/>
</dbReference>
<evidence type="ECO:0000256" key="12">
    <source>
        <dbReference type="ARBA" id="ARBA00023146"/>
    </source>
</evidence>
<dbReference type="FunFam" id="1.10.1160.10:FF:000001">
    <property type="entry name" value="Glutamine--tRNA ligase"/>
    <property type="match status" value="1"/>
</dbReference>
<dbReference type="RefSeq" id="XP_022818064.1">
    <property type="nucleotide sequence ID" value="XM_022962296.1"/>
</dbReference>
<dbReference type="Gene3D" id="1.10.1160.10">
    <property type="entry name" value="Glutamyl-trna Synthetase, Domain 2"/>
    <property type="match status" value="1"/>
</dbReference>
<dbReference type="CDD" id="cd00778">
    <property type="entry name" value="ProRS_core_arch_euk"/>
    <property type="match status" value="1"/>
</dbReference>
<dbReference type="SUPFAM" id="SSF55681">
    <property type="entry name" value="Class II aaRS and biotin synthetases"/>
    <property type="match status" value="1"/>
</dbReference>
<feature type="domain" description="WHEP-TRS" evidence="21">
    <location>
        <begin position="948"/>
        <end position="1004"/>
    </location>
</feature>
<dbReference type="EC" id="6.1.1.15" evidence="2"/>
<dbReference type="SUPFAM" id="SSF50715">
    <property type="entry name" value="Ribosomal protein L25-like"/>
    <property type="match status" value="1"/>
</dbReference>
<evidence type="ECO:0000256" key="18">
    <source>
        <dbReference type="ARBA" id="ARBA00076053"/>
    </source>
</evidence>
<keyword evidence="5 23" id="KW-0436">Ligase</keyword>
<dbReference type="Pfam" id="PF00749">
    <property type="entry name" value="tRNA-synt_1c"/>
    <property type="match status" value="1"/>
</dbReference>
<comment type="similarity">
    <text evidence="1">In the C-terminal section; belongs to the class-II aminoacyl-tRNA synthetase family.</text>
</comment>
<evidence type="ECO:0000256" key="11">
    <source>
        <dbReference type="ARBA" id="ARBA00022917"/>
    </source>
</evidence>
<dbReference type="PROSITE" id="PS00178">
    <property type="entry name" value="AA_TRNA_LIGASE_I"/>
    <property type="match status" value="1"/>
</dbReference>
<dbReference type="PRINTS" id="PR00987">
    <property type="entry name" value="TRNASYNTHGLU"/>
</dbReference>
<accession>A0A9J7DYI8</accession>
<evidence type="ECO:0000256" key="3">
    <source>
        <dbReference type="ARBA" id="ARBA00012835"/>
    </source>
</evidence>
<dbReference type="SUPFAM" id="SSF47616">
    <property type="entry name" value="GST C-terminal domain-like"/>
    <property type="match status" value="1"/>
</dbReference>
<evidence type="ECO:0000256" key="14">
    <source>
        <dbReference type="ARBA" id="ARBA00047366"/>
    </source>
</evidence>
<dbReference type="FunFam" id="3.30.930.10:FF:000007">
    <property type="entry name" value="Bifunctional glutamate/proline--tRNA ligase"/>
    <property type="match status" value="1"/>
</dbReference>
<dbReference type="InterPro" id="IPR020058">
    <property type="entry name" value="Glu/Gln-tRNA-synth_Ib_cat-dom"/>
</dbReference>
<feature type="domain" description="WHEP-TRS" evidence="21">
    <location>
        <begin position="809"/>
        <end position="865"/>
    </location>
</feature>
<dbReference type="NCBIfam" id="TIGR00408">
    <property type="entry name" value="proS_fam_I"/>
    <property type="match status" value="1"/>
</dbReference>
<dbReference type="PROSITE" id="PS50862">
    <property type="entry name" value="AA_TRNA_LIGASE_II"/>
    <property type="match status" value="1"/>
</dbReference>
<feature type="domain" description="WHEP-TRS" evidence="21">
    <location>
        <begin position="741"/>
        <end position="797"/>
    </location>
</feature>
<feature type="region of interest" description="Disordered" evidence="19">
    <location>
        <begin position="924"/>
        <end position="952"/>
    </location>
</feature>
<dbReference type="Proteomes" id="UP000301870">
    <property type="component" value="Chromosome 11"/>
</dbReference>
<dbReference type="Pfam" id="PF03129">
    <property type="entry name" value="HGTP_anticodon"/>
    <property type="match status" value="1"/>
</dbReference>